<organism evidence="8 9">
    <name type="scientific">Parapedobacter luteus</name>
    <dbReference type="NCBI Taxonomy" id="623280"/>
    <lineage>
        <taxon>Bacteria</taxon>
        <taxon>Pseudomonadati</taxon>
        <taxon>Bacteroidota</taxon>
        <taxon>Sphingobacteriia</taxon>
        <taxon>Sphingobacteriales</taxon>
        <taxon>Sphingobacteriaceae</taxon>
        <taxon>Parapedobacter</taxon>
    </lineage>
</organism>
<protein>
    <submittedName>
        <fullName evidence="8">Starch-binding associating with outer membrane</fullName>
    </submittedName>
</protein>
<evidence type="ECO:0000256" key="4">
    <source>
        <dbReference type="ARBA" id="ARBA00023136"/>
    </source>
</evidence>
<evidence type="ECO:0000256" key="3">
    <source>
        <dbReference type="ARBA" id="ARBA00022729"/>
    </source>
</evidence>
<comment type="subcellular location">
    <subcellularLocation>
        <location evidence="1">Cell outer membrane</location>
    </subcellularLocation>
</comment>
<keyword evidence="3" id="KW-0732">Signal</keyword>
<dbReference type="AlphaFoldDB" id="A0A1T5DGL6"/>
<dbReference type="RefSeq" id="WP_079717473.1">
    <property type="nucleotide sequence ID" value="NZ_FUYS01000006.1"/>
</dbReference>
<keyword evidence="9" id="KW-1185">Reference proteome</keyword>
<evidence type="ECO:0000256" key="5">
    <source>
        <dbReference type="ARBA" id="ARBA00023237"/>
    </source>
</evidence>
<dbReference type="STRING" id="623280.SAMN05660226_02805"/>
<accession>A0A1T5DGL6</accession>
<evidence type="ECO:0000313" key="9">
    <source>
        <dbReference type="Proteomes" id="UP000190541"/>
    </source>
</evidence>
<feature type="domain" description="SusD-like N-terminal" evidence="7">
    <location>
        <begin position="103"/>
        <end position="228"/>
    </location>
</feature>
<keyword evidence="4" id="KW-0472">Membrane</keyword>
<evidence type="ECO:0000256" key="2">
    <source>
        <dbReference type="ARBA" id="ARBA00006275"/>
    </source>
</evidence>
<comment type="similarity">
    <text evidence="2">Belongs to the SusD family.</text>
</comment>
<evidence type="ECO:0000256" key="1">
    <source>
        <dbReference type="ARBA" id="ARBA00004442"/>
    </source>
</evidence>
<sequence length="610" mass="68911">MKRNYRSLLLIALAPVVLLTSCVKDLLDRQPTTELGESAFWQNLDDAEYALMGLYSSVRPLFDRDYYLDGHGEYVRARGTSATSGNLRLGDAYHGANYNPTGYAGSFDKMYRYLYGGVNRANYVIENAEKMAASNPNLAADLDAIIGEAKLLRGMVYFRLISMWGDVPYIGRIVNGNAEVANIERMPIAQVKDSILADFTDAFERLPDSPPAMGRAAKPAALAFRGKLNLYWACWNKNGWPELDTFTPHASEATEAFTAAAEDFRSVIQDYGLMLFRGGEPGDIDTLGRAEILPNYYYLFTPVANGDPEIIMGFTHGGIGTNQGEELMRDVAGRSHEGSQCWVSPRYEIADRYQSIITGDFVDPLIPMNPSNPDARTTPGSAVNPQSYENRDYRMKASIMWDYEMSVGMVNRQSTGWVPFIYQTWAQPITIGGETYISYNTDGTNSGYVFRKFLRNEAGLGRSEGDYHFPVMRLADVYLMYAEATNELSGPTADAIDLVNKIRHRGNLPPLNGEKTASKEAFFDAIEQERIVELLGEGHRGFDLRRWRAIERVWGEPYGPGVWRRDTHGANQQRYYQNTPEREYERNYIFRIPESERDRNPNLTQNTPWL</sequence>
<feature type="domain" description="RagB/SusD" evidence="6">
    <location>
        <begin position="344"/>
        <end position="609"/>
    </location>
</feature>
<dbReference type="EMBL" id="FUYS01000006">
    <property type="protein sequence ID" value="SKB70849.1"/>
    <property type="molecule type" value="Genomic_DNA"/>
</dbReference>
<dbReference type="InterPro" id="IPR011990">
    <property type="entry name" value="TPR-like_helical_dom_sf"/>
</dbReference>
<dbReference type="SUPFAM" id="SSF48452">
    <property type="entry name" value="TPR-like"/>
    <property type="match status" value="1"/>
</dbReference>
<dbReference type="InterPro" id="IPR033985">
    <property type="entry name" value="SusD-like_N"/>
</dbReference>
<gene>
    <name evidence="8" type="ORF">SAMN05660226_02805</name>
</gene>
<evidence type="ECO:0000313" key="8">
    <source>
        <dbReference type="EMBL" id="SKB70849.1"/>
    </source>
</evidence>
<dbReference type="PROSITE" id="PS51257">
    <property type="entry name" value="PROKAR_LIPOPROTEIN"/>
    <property type="match status" value="1"/>
</dbReference>
<dbReference type="OrthoDB" id="1032172at2"/>
<dbReference type="Gene3D" id="1.25.40.390">
    <property type="match status" value="1"/>
</dbReference>
<dbReference type="Pfam" id="PF14322">
    <property type="entry name" value="SusD-like_3"/>
    <property type="match status" value="1"/>
</dbReference>
<proteinExistence type="inferred from homology"/>
<dbReference type="Proteomes" id="UP000190541">
    <property type="component" value="Unassembled WGS sequence"/>
</dbReference>
<reference evidence="8 9" key="1">
    <citation type="submission" date="2017-02" db="EMBL/GenBank/DDBJ databases">
        <authorList>
            <person name="Peterson S.W."/>
        </authorList>
    </citation>
    <scope>NUCLEOTIDE SEQUENCE [LARGE SCALE GENOMIC DNA]</scope>
    <source>
        <strain evidence="8 9">DSM 22899</strain>
    </source>
</reference>
<evidence type="ECO:0000259" key="6">
    <source>
        <dbReference type="Pfam" id="PF07980"/>
    </source>
</evidence>
<keyword evidence="5" id="KW-0998">Cell outer membrane</keyword>
<name>A0A1T5DGL6_9SPHI</name>
<dbReference type="InterPro" id="IPR012944">
    <property type="entry name" value="SusD_RagB_dom"/>
</dbReference>
<evidence type="ECO:0000259" key="7">
    <source>
        <dbReference type="Pfam" id="PF14322"/>
    </source>
</evidence>
<dbReference type="Pfam" id="PF07980">
    <property type="entry name" value="SusD_RagB"/>
    <property type="match status" value="1"/>
</dbReference>
<dbReference type="GO" id="GO:0009279">
    <property type="term" value="C:cell outer membrane"/>
    <property type="evidence" value="ECO:0007669"/>
    <property type="project" value="UniProtKB-SubCell"/>
</dbReference>